<protein>
    <recommendedName>
        <fullName evidence="3">CMP/dCMP-type deaminase domain-containing protein</fullName>
    </recommendedName>
</protein>
<dbReference type="SUPFAM" id="SSF53927">
    <property type="entry name" value="Cytidine deaminase-like"/>
    <property type="match status" value="1"/>
</dbReference>
<dbReference type="EMBL" id="CP119070">
    <property type="protein sequence ID" value="WEL39493.1"/>
    <property type="molecule type" value="Genomic_DNA"/>
</dbReference>
<gene>
    <name evidence="1" type="ORF">PFJ87_09g01210</name>
</gene>
<sequence length="273" mass="31097">MFTRLGTPEEEREVCILKGYAIRTSRGDIKRFLRLMEYRMLPKHIKRIKQRHGDLLVLVDVVEDEDPIGDVMSLVMKMTKEGFGSELSSEDPTSLIETVSIPKYQPLTDVQYIESTALWPCIRSSKPTEELDAEYTKNMVREIISRRSTPICCGPCIIADGEKILSAHEDTDNVLGHSILKCVEEVSKAQISYLCTGLDAFIFREPCLSCSMAFVHGRIKRVFCINKVSEGPFSSLKINYNRSLNHRYPVYFMNEDCKDIQHIKDCGKGSSNK</sequence>
<keyword evidence="2" id="KW-1185">Reference proteome</keyword>
<organism evidence="1 2">
    <name type="scientific">Encephalitozoon hellem</name>
    <name type="common">Microsporidian parasite</name>
    <dbReference type="NCBI Taxonomy" id="27973"/>
    <lineage>
        <taxon>Eukaryota</taxon>
        <taxon>Fungi</taxon>
        <taxon>Fungi incertae sedis</taxon>
        <taxon>Microsporidia</taxon>
        <taxon>Unikaryonidae</taxon>
        <taxon>Encephalitozoon</taxon>
    </lineage>
</organism>
<evidence type="ECO:0000313" key="1">
    <source>
        <dbReference type="EMBL" id="WEL39493.1"/>
    </source>
</evidence>
<evidence type="ECO:0008006" key="3">
    <source>
        <dbReference type="Google" id="ProtNLM"/>
    </source>
</evidence>
<proteinExistence type="predicted"/>
<reference evidence="1 2" key="1">
    <citation type="submission" date="2023-02" db="EMBL/GenBank/DDBJ databases">
        <title>Encephalitozoon hellem ATCC 50451 complete genome.</title>
        <authorList>
            <person name="Mascarenhas dos Santos A.C."/>
            <person name="Julian A.T."/>
            <person name="Pombert J.-F."/>
        </authorList>
    </citation>
    <scope>NUCLEOTIDE SEQUENCE [LARGE SCALE GENOMIC DNA]</scope>
    <source>
        <strain evidence="1 2">ATCC 50451</strain>
    </source>
</reference>
<dbReference type="InterPro" id="IPR016193">
    <property type="entry name" value="Cytidine_deaminase-like"/>
</dbReference>
<evidence type="ECO:0000313" key="2">
    <source>
        <dbReference type="Proteomes" id="UP001217963"/>
    </source>
</evidence>
<name>A0ABY8CKR2_ENCHE</name>
<dbReference type="Gene3D" id="3.40.140.10">
    <property type="entry name" value="Cytidine Deaminase, domain 2"/>
    <property type="match status" value="1"/>
</dbReference>
<accession>A0ABY8CKR2</accession>
<dbReference type="Proteomes" id="UP001217963">
    <property type="component" value="Chromosome IX"/>
</dbReference>